<feature type="non-terminal residue" evidence="1">
    <location>
        <position position="1"/>
    </location>
</feature>
<dbReference type="AlphaFoldDB" id="A0AAD7NIS8"/>
<gene>
    <name evidence="1" type="ORF">B0H16DRAFT_1265667</name>
</gene>
<dbReference type="Proteomes" id="UP001215598">
    <property type="component" value="Unassembled WGS sequence"/>
</dbReference>
<evidence type="ECO:0000313" key="2">
    <source>
        <dbReference type="Proteomes" id="UP001215598"/>
    </source>
</evidence>
<keyword evidence="2" id="KW-1185">Reference proteome</keyword>
<feature type="non-terminal residue" evidence="1">
    <location>
        <position position="210"/>
    </location>
</feature>
<proteinExistence type="predicted"/>
<evidence type="ECO:0008006" key="3">
    <source>
        <dbReference type="Google" id="ProtNLM"/>
    </source>
</evidence>
<dbReference type="EMBL" id="JARKIB010000029">
    <property type="protein sequence ID" value="KAJ7763796.1"/>
    <property type="molecule type" value="Genomic_DNA"/>
</dbReference>
<reference evidence="1" key="1">
    <citation type="submission" date="2023-03" db="EMBL/GenBank/DDBJ databases">
        <title>Massive genome expansion in bonnet fungi (Mycena s.s.) driven by repeated elements and novel gene families across ecological guilds.</title>
        <authorList>
            <consortium name="Lawrence Berkeley National Laboratory"/>
            <person name="Harder C.B."/>
            <person name="Miyauchi S."/>
            <person name="Viragh M."/>
            <person name="Kuo A."/>
            <person name="Thoen E."/>
            <person name="Andreopoulos B."/>
            <person name="Lu D."/>
            <person name="Skrede I."/>
            <person name="Drula E."/>
            <person name="Henrissat B."/>
            <person name="Morin E."/>
            <person name="Kohler A."/>
            <person name="Barry K."/>
            <person name="LaButti K."/>
            <person name="Morin E."/>
            <person name="Salamov A."/>
            <person name="Lipzen A."/>
            <person name="Mereny Z."/>
            <person name="Hegedus B."/>
            <person name="Baldrian P."/>
            <person name="Stursova M."/>
            <person name="Weitz H."/>
            <person name="Taylor A."/>
            <person name="Grigoriev I.V."/>
            <person name="Nagy L.G."/>
            <person name="Martin F."/>
            <person name="Kauserud H."/>
        </authorList>
    </citation>
    <scope>NUCLEOTIDE SEQUENCE</scope>
    <source>
        <strain evidence="1">CBHHK182m</strain>
    </source>
</reference>
<dbReference type="PANTHER" id="PTHR47718">
    <property type="entry name" value="OS01G0519700 PROTEIN"/>
    <property type="match status" value="1"/>
</dbReference>
<protein>
    <recommendedName>
        <fullName evidence="3">MULE transposase domain-containing protein</fullName>
    </recommendedName>
</protein>
<name>A0AAD7NIS8_9AGAR</name>
<dbReference type="PANTHER" id="PTHR47718:SF17">
    <property type="entry name" value="PROTEIN FAR1-RELATED SEQUENCE 5-LIKE"/>
    <property type="match status" value="1"/>
</dbReference>
<organism evidence="1 2">
    <name type="scientific">Mycena metata</name>
    <dbReference type="NCBI Taxonomy" id="1033252"/>
    <lineage>
        <taxon>Eukaryota</taxon>
        <taxon>Fungi</taxon>
        <taxon>Dikarya</taxon>
        <taxon>Basidiomycota</taxon>
        <taxon>Agaricomycotina</taxon>
        <taxon>Agaricomycetes</taxon>
        <taxon>Agaricomycetidae</taxon>
        <taxon>Agaricales</taxon>
        <taxon>Marasmiineae</taxon>
        <taxon>Mycenaceae</taxon>
        <taxon>Mycena</taxon>
    </lineage>
</organism>
<accession>A0AAD7NIS8</accession>
<sequence>LVSDRGAPVISGASHTMPLTFHLFCLHHLDGNVTTNLCPVLGAEWDDFLRFFWVVYRAVSPAEFDRLWGTLCTRYPGAASYLNAKLYPCRSHWAWAWVTHIFTAGVRTTGRVEGESRINKIIGGPQKTNFQLFNGLNSRSEDQTTNDQINVRQSSRRQHDSNLESLFCGLFKMLRQHAGPIALQKSYKQMRLSLFYETQVVQRPTEVKTW</sequence>
<comment type="caution">
    <text evidence="1">The sequence shown here is derived from an EMBL/GenBank/DDBJ whole genome shotgun (WGS) entry which is preliminary data.</text>
</comment>
<evidence type="ECO:0000313" key="1">
    <source>
        <dbReference type="EMBL" id="KAJ7763796.1"/>
    </source>
</evidence>